<organism evidence="3 4">
    <name type="scientific">Streptomyces marianii</name>
    <dbReference type="NCBI Taxonomy" id="1817406"/>
    <lineage>
        <taxon>Bacteria</taxon>
        <taxon>Bacillati</taxon>
        <taxon>Actinomycetota</taxon>
        <taxon>Actinomycetes</taxon>
        <taxon>Kitasatosporales</taxon>
        <taxon>Streptomycetaceae</taxon>
        <taxon>Streptomyces</taxon>
    </lineage>
</organism>
<feature type="transmembrane region" description="Helical" evidence="2">
    <location>
        <begin position="42"/>
        <end position="62"/>
    </location>
</feature>
<keyword evidence="2" id="KW-0472">Membrane</keyword>
<evidence type="ECO:0000313" key="4">
    <source>
        <dbReference type="Proteomes" id="UP000305921"/>
    </source>
</evidence>
<dbReference type="EMBL" id="VAWE01000002">
    <property type="protein sequence ID" value="TLQ39242.1"/>
    <property type="molecule type" value="Genomic_DNA"/>
</dbReference>
<feature type="region of interest" description="Disordered" evidence="1">
    <location>
        <begin position="160"/>
        <end position="182"/>
    </location>
</feature>
<keyword evidence="2" id="KW-0812">Transmembrane</keyword>
<evidence type="ECO:0000256" key="1">
    <source>
        <dbReference type="SAM" id="MobiDB-lite"/>
    </source>
</evidence>
<accession>A0A5R9DWJ0</accession>
<protein>
    <submittedName>
        <fullName evidence="3">Uncharacterized protein</fullName>
    </submittedName>
</protein>
<evidence type="ECO:0000256" key="2">
    <source>
        <dbReference type="SAM" id="Phobius"/>
    </source>
</evidence>
<dbReference type="OrthoDB" id="4556498at2"/>
<feature type="transmembrane region" description="Helical" evidence="2">
    <location>
        <begin position="121"/>
        <end position="139"/>
    </location>
</feature>
<dbReference type="RefSeq" id="WP_138058054.1">
    <property type="nucleotide sequence ID" value="NZ_VAWE01000002.1"/>
</dbReference>
<name>A0A5R9DWJ0_9ACTN</name>
<feature type="transmembrane region" description="Helical" evidence="2">
    <location>
        <begin position="93"/>
        <end position="115"/>
    </location>
</feature>
<dbReference type="AlphaFoldDB" id="A0A5R9DWJ0"/>
<gene>
    <name evidence="3" type="ORF">FEF34_38235</name>
</gene>
<keyword evidence="4" id="KW-1185">Reference proteome</keyword>
<evidence type="ECO:0000313" key="3">
    <source>
        <dbReference type="EMBL" id="TLQ39242.1"/>
    </source>
</evidence>
<feature type="transmembrane region" description="Helical" evidence="2">
    <location>
        <begin position="20"/>
        <end position="36"/>
    </location>
</feature>
<dbReference type="Proteomes" id="UP000305921">
    <property type="component" value="Unassembled WGS sequence"/>
</dbReference>
<sequence>MSRLRWFDQRRSWKHRHYGYGLYVGYLVASFVVRPLPLPRSVAIALSVGLLIAAGSGLAAMYRHHGRLCERCVEEMPLNPQETASKRRSLLRLYHASVVLAVFNVSVMAVFLLALTREWTALEIVAFEVILVTSLAAIVSQRSHSRLQPWCPWCRHGGRGPREVQGDPEPTAGHGRPLPAMG</sequence>
<proteinExistence type="predicted"/>
<reference evidence="3 4" key="1">
    <citation type="submission" date="2019-05" db="EMBL/GenBank/DDBJ databases">
        <title>Streptomyces marianii sp. nov., a novel marine actinomycete from southern coast of India.</title>
        <authorList>
            <person name="Iniyan A.M."/>
            <person name="Wink J."/>
            <person name="Ramprasad E."/>
            <person name="Ramana C.V."/>
            <person name="Bunk B."/>
            <person name="Sproer C."/>
            <person name="Joseph F.-J.R.S."/>
            <person name="Vincent S.G.P."/>
        </authorList>
    </citation>
    <scope>NUCLEOTIDE SEQUENCE [LARGE SCALE GENOMIC DNA]</scope>
    <source>
        <strain evidence="3 4">ICN19</strain>
    </source>
</reference>
<comment type="caution">
    <text evidence="3">The sequence shown here is derived from an EMBL/GenBank/DDBJ whole genome shotgun (WGS) entry which is preliminary data.</text>
</comment>
<keyword evidence="2" id="KW-1133">Transmembrane helix</keyword>